<dbReference type="InterPro" id="IPR050245">
    <property type="entry name" value="PrsA_foldase"/>
</dbReference>
<evidence type="ECO:0000256" key="6">
    <source>
        <dbReference type="PROSITE-ProRule" id="PRU00278"/>
    </source>
</evidence>
<accession>A0A839TZS6</accession>
<proteinExistence type="predicted"/>
<evidence type="ECO:0000256" key="5">
    <source>
        <dbReference type="ARBA" id="ARBA00023235"/>
    </source>
</evidence>
<dbReference type="Gene3D" id="1.10.4030.10">
    <property type="entry name" value="Porin chaperone SurA, peptide-binding domain"/>
    <property type="match status" value="1"/>
</dbReference>
<reference evidence="9 10" key="1">
    <citation type="submission" date="2020-08" db="EMBL/GenBank/DDBJ databases">
        <title>Genomic Encyclopedia of Type Strains, Phase III (KMG-III): the genomes of soil and plant-associated and newly described type strains.</title>
        <authorList>
            <person name="Whitman W."/>
        </authorList>
    </citation>
    <scope>NUCLEOTIDE SEQUENCE [LARGE SCALE GENOMIC DNA]</scope>
    <source>
        <strain evidence="9 10">CECT 5831</strain>
    </source>
</reference>
<protein>
    <recommendedName>
        <fullName evidence="2">peptidylprolyl isomerase</fullName>
        <ecNumber evidence="2">5.2.1.8</ecNumber>
    </recommendedName>
</protein>
<evidence type="ECO:0000259" key="8">
    <source>
        <dbReference type="PROSITE" id="PS50198"/>
    </source>
</evidence>
<evidence type="ECO:0000256" key="7">
    <source>
        <dbReference type="SAM" id="Phobius"/>
    </source>
</evidence>
<dbReference type="SUPFAM" id="SSF109998">
    <property type="entry name" value="Triger factor/SurA peptide-binding domain-like"/>
    <property type="match status" value="1"/>
</dbReference>
<dbReference type="PROSITE" id="PS01096">
    <property type="entry name" value="PPIC_PPIASE_1"/>
    <property type="match status" value="1"/>
</dbReference>
<dbReference type="EMBL" id="JACHXJ010000010">
    <property type="protein sequence ID" value="MBB3132003.1"/>
    <property type="molecule type" value="Genomic_DNA"/>
</dbReference>
<dbReference type="InterPro" id="IPR046357">
    <property type="entry name" value="PPIase_dom_sf"/>
</dbReference>
<evidence type="ECO:0000256" key="3">
    <source>
        <dbReference type="ARBA" id="ARBA00022729"/>
    </source>
</evidence>
<feature type="transmembrane region" description="Helical" evidence="7">
    <location>
        <begin position="9"/>
        <end position="29"/>
    </location>
</feature>
<evidence type="ECO:0000256" key="4">
    <source>
        <dbReference type="ARBA" id="ARBA00023110"/>
    </source>
</evidence>
<keyword evidence="5 6" id="KW-0413">Isomerase</keyword>
<keyword evidence="7" id="KW-0472">Membrane</keyword>
<dbReference type="GO" id="GO:0003755">
    <property type="term" value="F:peptidyl-prolyl cis-trans isomerase activity"/>
    <property type="evidence" value="ECO:0007669"/>
    <property type="project" value="UniProtKB-KW"/>
</dbReference>
<dbReference type="PROSITE" id="PS50198">
    <property type="entry name" value="PPIC_PPIASE_2"/>
    <property type="match status" value="1"/>
</dbReference>
<dbReference type="InterPro" id="IPR023058">
    <property type="entry name" value="PPIase_PpiC_CS"/>
</dbReference>
<dbReference type="SUPFAM" id="SSF54534">
    <property type="entry name" value="FKBP-like"/>
    <property type="match status" value="1"/>
</dbReference>
<evidence type="ECO:0000313" key="10">
    <source>
        <dbReference type="Proteomes" id="UP000517523"/>
    </source>
</evidence>
<feature type="domain" description="PpiC" evidence="8">
    <location>
        <begin position="173"/>
        <end position="265"/>
    </location>
</feature>
<comment type="catalytic activity">
    <reaction evidence="1">
        <text>[protein]-peptidylproline (omega=180) = [protein]-peptidylproline (omega=0)</text>
        <dbReference type="Rhea" id="RHEA:16237"/>
        <dbReference type="Rhea" id="RHEA-COMP:10747"/>
        <dbReference type="Rhea" id="RHEA-COMP:10748"/>
        <dbReference type="ChEBI" id="CHEBI:83833"/>
        <dbReference type="ChEBI" id="CHEBI:83834"/>
        <dbReference type="EC" id="5.2.1.8"/>
    </reaction>
</comment>
<dbReference type="PANTHER" id="PTHR47245">
    <property type="entry name" value="PEPTIDYLPROLYL ISOMERASE"/>
    <property type="match status" value="1"/>
</dbReference>
<name>A0A839TZS6_9BACL</name>
<comment type="caution">
    <text evidence="9">The sequence shown here is derived from an EMBL/GenBank/DDBJ whole genome shotgun (WGS) entry which is preliminary data.</text>
</comment>
<dbReference type="InterPro" id="IPR000297">
    <property type="entry name" value="PPIase_PpiC"/>
</dbReference>
<dbReference type="Pfam" id="PF00639">
    <property type="entry name" value="Rotamase"/>
    <property type="match status" value="1"/>
</dbReference>
<keyword evidence="7" id="KW-1133">Transmembrane helix</keyword>
<dbReference type="AlphaFoldDB" id="A0A839TZS6"/>
<keyword evidence="4 6" id="KW-0697">Rotamase</keyword>
<organism evidence="9 10">
    <name type="scientific">Paenibacillus rhizosphaerae</name>
    <dbReference type="NCBI Taxonomy" id="297318"/>
    <lineage>
        <taxon>Bacteria</taxon>
        <taxon>Bacillati</taxon>
        <taxon>Bacillota</taxon>
        <taxon>Bacilli</taxon>
        <taxon>Bacillales</taxon>
        <taxon>Paenibacillaceae</taxon>
        <taxon>Paenibacillus</taxon>
    </lineage>
</organism>
<gene>
    <name evidence="9" type="ORF">FHS19_006729</name>
</gene>
<dbReference type="EC" id="5.2.1.8" evidence="2"/>
<keyword evidence="3" id="KW-0732">Signal</keyword>
<dbReference type="InterPro" id="IPR027304">
    <property type="entry name" value="Trigger_fact/SurA_dom_sf"/>
</dbReference>
<dbReference type="RefSeq" id="WP_183587533.1">
    <property type="nucleotide sequence ID" value="NZ_JACHXJ010000010.1"/>
</dbReference>
<evidence type="ECO:0000256" key="2">
    <source>
        <dbReference type="ARBA" id="ARBA00013194"/>
    </source>
</evidence>
<dbReference type="Proteomes" id="UP000517523">
    <property type="component" value="Unassembled WGS sequence"/>
</dbReference>
<evidence type="ECO:0000256" key="1">
    <source>
        <dbReference type="ARBA" id="ARBA00000971"/>
    </source>
</evidence>
<dbReference type="Gene3D" id="3.10.50.40">
    <property type="match status" value="1"/>
</dbReference>
<keyword evidence="7" id="KW-0812">Transmembrane</keyword>
<sequence length="318" mass="35181">MITRQEKGLWAAVIILAAGVLFMGSLIVIRGLKPADEPSPAEDKQTGADAVASFNGSAITEGDWVEELKRTHGEEALTQMLNHKAVYAEAQSLKIKVTPEEVTEEINREMQGYASPEDYYREMANQLNLTPEEIRAETEYRLTLQKIATAGIRITDAEVQRYIDQHQEEFAAKKAYHLAWIQTDTEDEANRVLDRLQQGEDFGTLAAAYSLDEFTRDQGGDLGTVEEDDPFIAPEVLQTASTLKPGDAAGPVRLKDGYAVVQLISVENGSTKSSEEILQEARKQLALSEAVPLSQLEEQLRNKYDAKILIKISPSKAS</sequence>
<evidence type="ECO:0000313" key="9">
    <source>
        <dbReference type="EMBL" id="MBB3132003.1"/>
    </source>
</evidence>
<dbReference type="PANTHER" id="PTHR47245:SF1">
    <property type="entry name" value="FOLDASE PROTEIN PRSA"/>
    <property type="match status" value="1"/>
</dbReference>